<dbReference type="AlphaFoldDB" id="A0A1X1W1M7"/>
<feature type="region of interest" description="Disordered" evidence="4">
    <location>
        <begin position="176"/>
        <end position="218"/>
    </location>
</feature>
<dbReference type="GO" id="GO:0016887">
    <property type="term" value="F:ATP hydrolysis activity"/>
    <property type="evidence" value="ECO:0007669"/>
    <property type="project" value="InterPro"/>
</dbReference>
<dbReference type="GO" id="GO:0006302">
    <property type="term" value="P:double-strand break repair"/>
    <property type="evidence" value="ECO:0007669"/>
    <property type="project" value="InterPro"/>
</dbReference>
<dbReference type="SUPFAM" id="SSF52540">
    <property type="entry name" value="P-loop containing nucleoside triphosphate hydrolases"/>
    <property type="match status" value="1"/>
</dbReference>
<evidence type="ECO:0000256" key="2">
    <source>
        <dbReference type="ARBA" id="ARBA00011322"/>
    </source>
</evidence>
<feature type="domain" description="AAA+ ATPase" evidence="5">
    <location>
        <begin position="21"/>
        <end position="624"/>
    </location>
</feature>
<keyword evidence="7" id="KW-1185">Reference proteome</keyword>
<reference evidence="6 7" key="1">
    <citation type="submission" date="2016-01" db="EMBL/GenBank/DDBJ databases">
        <title>The new phylogeny of the genus Mycobacterium.</title>
        <authorList>
            <person name="Tarcisio F."/>
            <person name="Conor M."/>
            <person name="Antonella G."/>
            <person name="Elisabetta G."/>
            <person name="Giulia F.S."/>
            <person name="Sara T."/>
            <person name="Anna F."/>
            <person name="Clotilde B."/>
            <person name="Roberto B."/>
            <person name="Veronica D.S."/>
            <person name="Fabio R."/>
            <person name="Monica P."/>
            <person name="Olivier J."/>
            <person name="Enrico T."/>
            <person name="Nicola S."/>
        </authorList>
    </citation>
    <scope>NUCLEOTIDE SEQUENCE [LARGE SCALE GENOMIC DNA]</scope>
    <source>
        <strain evidence="6 7">DSM 43505</strain>
    </source>
</reference>
<gene>
    <name evidence="6" type="ORF">AWC07_22045</name>
</gene>
<dbReference type="PANTHER" id="PTHR32114:SF2">
    <property type="entry name" value="ABC TRANSPORTER ABCH.3"/>
    <property type="match status" value="1"/>
</dbReference>
<dbReference type="Pfam" id="PF13476">
    <property type="entry name" value="AAA_23"/>
    <property type="match status" value="1"/>
</dbReference>
<evidence type="ECO:0000313" key="6">
    <source>
        <dbReference type="EMBL" id="ORV79890.1"/>
    </source>
</evidence>
<comment type="similarity">
    <text evidence="1">Belongs to the SMC family. SbcC subfamily.</text>
</comment>
<dbReference type="Pfam" id="PF13304">
    <property type="entry name" value="AAA_21"/>
    <property type="match status" value="1"/>
</dbReference>
<dbReference type="Gene3D" id="3.40.50.300">
    <property type="entry name" value="P-loop containing nucleotide triphosphate hydrolases"/>
    <property type="match status" value="2"/>
</dbReference>
<dbReference type="SUPFAM" id="SSF75712">
    <property type="entry name" value="Rad50 coiled-coil Zn hook"/>
    <property type="match status" value="1"/>
</dbReference>
<dbReference type="EMBL" id="LQOX01000008">
    <property type="protein sequence ID" value="ORV79890.1"/>
    <property type="molecule type" value="Genomic_DNA"/>
</dbReference>
<dbReference type="STRING" id="1777.AWC07_22045"/>
<dbReference type="InterPro" id="IPR003593">
    <property type="entry name" value="AAA+_ATPase"/>
</dbReference>
<proteinExistence type="inferred from homology"/>
<dbReference type="Proteomes" id="UP000193738">
    <property type="component" value="Unassembled WGS sequence"/>
</dbReference>
<dbReference type="SMART" id="SM00382">
    <property type="entry name" value="AAA"/>
    <property type="match status" value="1"/>
</dbReference>
<dbReference type="Gene3D" id="1.10.287.510">
    <property type="entry name" value="Helix hairpin bin"/>
    <property type="match status" value="1"/>
</dbReference>
<evidence type="ECO:0000256" key="1">
    <source>
        <dbReference type="ARBA" id="ARBA00006930"/>
    </source>
</evidence>
<evidence type="ECO:0000313" key="7">
    <source>
        <dbReference type="Proteomes" id="UP000193738"/>
    </source>
</evidence>
<comment type="caution">
    <text evidence="6">The sequence shown here is derived from an EMBL/GenBank/DDBJ whole genome shotgun (WGS) entry which is preliminary data.</text>
</comment>
<evidence type="ECO:0000259" key="5">
    <source>
        <dbReference type="SMART" id="SM00382"/>
    </source>
</evidence>
<dbReference type="InterPro" id="IPR003959">
    <property type="entry name" value="ATPase_AAA_core"/>
</dbReference>
<dbReference type="InterPro" id="IPR038729">
    <property type="entry name" value="Rad50/SbcC_AAA"/>
</dbReference>
<dbReference type="CDD" id="cd00267">
    <property type="entry name" value="ABC_ATPase"/>
    <property type="match status" value="1"/>
</dbReference>
<dbReference type="PANTHER" id="PTHR32114">
    <property type="entry name" value="ABC TRANSPORTER ABCH.3"/>
    <property type="match status" value="1"/>
</dbReference>
<sequence length="636" mass="69402">MIRHVSLTNWKAFERLQLDLPEGTSFIVARNGVGKTSLLQALHFGLFGDRRLLASGSNVERAVRGGNESAARVELTVDLDGAQWVIARDVPGDLGSRTPLPTPSVITNGGQVPEIAWTDALVRAAGVGLTELRLLAAIGEGGTQSARDRNSADDYNLIQHLSEVLGVSRLREAAGELRKTARETSTSADKERLTLRDRPERSSVGEQERLSSEREPLPGRMRQIQELLDQIQERQRLRNQWTAWREQENAARGGAVAVATRLTAASTEHKEVLDELVGRHLDAVEFNHDAPASVLVDLVSTMQNAARVLLDDLRVQRDDQLRAVGGVEAQVSSIDATVRLLSETTAVCPTCRQPLSEEAAERARAEHLAERQRLLATEAAARNVASRADAAIAALGTAINEVLPSTNPAPVEPMPDGPADQDEADASDLTRQLEDVRIQMYQIDGSLNALRTDAQQRSADAALSRRLVSRYRKADLATVAADAFERLADSMCRDRLNPLAELLSKRWSELWPGRPSLTLDVDTGDVLGRVAETQISLADLSGGERAVAIVLVRLLALQSASNSPILLMDEPLEHLDPRNRRLLASLLVAATRTPDAPPRQVLVTTYEESVIRRLDKQVAGYGSNVVYVAARPKTEE</sequence>
<comment type="subunit">
    <text evidence="2">Heterodimer of SbcC and SbcD.</text>
</comment>
<feature type="compositionally biased region" description="Basic and acidic residues" evidence="4">
    <location>
        <begin position="176"/>
        <end position="217"/>
    </location>
</feature>
<evidence type="ECO:0000256" key="4">
    <source>
        <dbReference type="SAM" id="MobiDB-lite"/>
    </source>
</evidence>
<protein>
    <recommendedName>
        <fullName evidence="3">Nuclease SbcCD subunit C</fullName>
    </recommendedName>
</protein>
<dbReference type="InterPro" id="IPR027417">
    <property type="entry name" value="P-loop_NTPase"/>
</dbReference>
<name>A0A1X1W1M7_MYCGS</name>
<accession>A0A1X1W1M7</accession>
<dbReference type="RefSeq" id="WP_036410933.1">
    <property type="nucleotide sequence ID" value="NZ_LQOX01000008.1"/>
</dbReference>
<organism evidence="6 7">
    <name type="scientific">Mycobacterium gastri</name>
    <dbReference type="NCBI Taxonomy" id="1777"/>
    <lineage>
        <taxon>Bacteria</taxon>
        <taxon>Bacillati</taxon>
        <taxon>Actinomycetota</taxon>
        <taxon>Actinomycetes</taxon>
        <taxon>Mycobacteriales</taxon>
        <taxon>Mycobacteriaceae</taxon>
        <taxon>Mycobacterium</taxon>
    </lineage>
</organism>
<feature type="region of interest" description="Disordered" evidence="4">
    <location>
        <begin position="403"/>
        <end position="426"/>
    </location>
</feature>
<evidence type="ECO:0000256" key="3">
    <source>
        <dbReference type="ARBA" id="ARBA00013368"/>
    </source>
</evidence>